<reference evidence="7 8" key="1">
    <citation type="journal article" date="2016" name="Genome Biol. Evol.">
        <title>Draft genome sequence of an aflatoxigenic Aspergillus species, A. bombycis.</title>
        <authorList>
            <person name="Moore G.G."/>
            <person name="Mack B.M."/>
            <person name="Beltz S.B."/>
            <person name="Gilbert M.K."/>
        </authorList>
    </citation>
    <scope>NUCLEOTIDE SEQUENCE [LARGE SCALE GENOMIC DNA]</scope>
    <source>
        <strain evidence="8">NRRL 26010</strain>
    </source>
</reference>
<organism evidence="7 8">
    <name type="scientific">Aspergillus bombycis</name>
    <dbReference type="NCBI Taxonomy" id="109264"/>
    <lineage>
        <taxon>Eukaryota</taxon>
        <taxon>Fungi</taxon>
        <taxon>Dikarya</taxon>
        <taxon>Ascomycota</taxon>
        <taxon>Pezizomycotina</taxon>
        <taxon>Eurotiomycetes</taxon>
        <taxon>Eurotiomycetidae</taxon>
        <taxon>Eurotiales</taxon>
        <taxon>Aspergillaceae</taxon>
        <taxon>Aspergillus</taxon>
    </lineage>
</organism>
<dbReference type="AlphaFoldDB" id="A0A1F8AGV4"/>
<dbReference type="STRING" id="109264.A0A1F8AGV4"/>
<dbReference type="Pfam" id="PF01565">
    <property type="entry name" value="FAD_binding_4"/>
    <property type="match status" value="1"/>
</dbReference>
<dbReference type="InterPro" id="IPR016169">
    <property type="entry name" value="FAD-bd_PCMH_sub2"/>
</dbReference>
<comment type="similarity">
    <text evidence="1">Belongs to the oxygen-dependent FAD-linked oxidoreductase family.</text>
</comment>
<keyword evidence="8" id="KW-1185">Reference proteome</keyword>
<evidence type="ECO:0000259" key="6">
    <source>
        <dbReference type="PROSITE" id="PS51387"/>
    </source>
</evidence>
<dbReference type="EMBL" id="LYCR01000002">
    <property type="protein sequence ID" value="OGM50944.1"/>
    <property type="molecule type" value="Genomic_DNA"/>
</dbReference>
<feature type="signal peptide" evidence="5">
    <location>
        <begin position="1"/>
        <end position="22"/>
    </location>
</feature>
<dbReference type="GeneID" id="34444127"/>
<comment type="caution">
    <text evidence="7">The sequence shown here is derived from an EMBL/GenBank/DDBJ whole genome shotgun (WGS) entry which is preliminary data.</text>
</comment>
<gene>
    <name evidence="7" type="ORF">ABOM_000737</name>
</gene>
<dbReference type="RefSeq" id="XP_022394661.1">
    <property type="nucleotide sequence ID" value="XM_022527867.1"/>
</dbReference>
<dbReference type="GO" id="GO:0071949">
    <property type="term" value="F:FAD binding"/>
    <property type="evidence" value="ECO:0007669"/>
    <property type="project" value="InterPro"/>
</dbReference>
<protein>
    <submittedName>
        <fullName evidence="7">FAD binding domain protein</fullName>
    </submittedName>
</protein>
<dbReference type="InterPro" id="IPR006094">
    <property type="entry name" value="Oxid_FAD_bind_N"/>
</dbReference>
<proteinExistence type="inferred from homology"/>
<dbReference type="SUPFAM" id="SSF56176">
    <property type="entry name" value="FAD-binding/transporter-associated domain-like"/>
    <property type="match status" value="1"/>
</dbReference>
<evidence type="ECO:0000256" key="1">
    <source>
        <dbReference type="ARBA" id="ARBA00005466"/>
    </source>
</evidence>
<evidence type="ECO:0000313" key="7">
    <source>
        <dbReference type="EMBL" id="OGM50944.1"/>
    </source>
</evidence>
<dbReference type="PANTHER" id="PTHR42973">
    <property type="entry name" value="BINDING OXIDOREDUCTASE, PUTATIVE (AFU_ORTHOLOGUE AFUA_1G17690)-RELATED"/>
    <property type="match status" value="1"/>
</dbReference>
<dbReference type="GO" id="GO:0016491">
    <property type="term" value="F:oxidoreductase activity"/>
    <property type="evidence" value="ECO:0007669"/>
    <property type="project" value="UniProtKB-KW"/>
</dbReference>
<dbReference type="PROSITE" id="PS51387">
    <property type="entry name" value="FAD_PCMH"/>
    <property type="match status" value="1"/>
</dbReference>
<name>A0A1F8AGV4_9EURO</name>
<evidence type="ECO:0000313" key="8">
    <source>
        <dbReference type="Proteomes" id="UP000179179"/>
    </source>
</evidence>
<keyword evidence="4" id="KW-0560">Oxidoreductase</keyword>
<evidence type="ECO:0000256" key="2">
    <source>
        <dbReference type="ARBA" id="ARBA00022630"/>
    </source>
</evidence>
<dbReference type="PANTHER" id="PTHR42973:SF34">
    <property type="entry name" value="FAD BINDING DOMAIN PROTEIN (AFU_ORTHOLOGUE AFUA_3G02770)"/>
    <property type="match status" value="1"/>
</dbReference>
<feature type="chain" id="PRO_5009534912" evidence="5">
    <location>
        <begin position="23"/>
        <end position="535"/>
    </location>
</feature>
<keyword evidence="5" id="KW-0732">Signal</keyword>
<dbReference type="OrthoDB" id="2151789at2759"/>
<dbReference type="Gene3D" id="3.30.465.10">
    <property type="match status" value="1"/>
</dbReference>
<keyword evidence="3" id="KW-0274">FAD</keyword>
<dbReference type="InterPro" id="IPR036318">
    <property type="entry name" value="FAD-bd_PCMH-like_sf"/>
</dbReference>
<evidence type="ECO:0000256" key="4">
    <source>
        <dbReference type="ARBA" id="ARBA00023002"/>
    </source>
</evidence>
<dbReference type="Proteomes" id="UP000179179">
    <property type="component" value="Unassembled WGS sequence"/>
</dbReference>
<dbReference type="InterPro" id="IPR016166">
    <property type="entry name" value="FAD-bd_PCMH"/>
</dbReference>
<dbReference type="InterPro" id="IPR050416">
    <property type="entry name" value="FAD-linked_Oxidoreductase"/>
</dbReference>
<evidence type="ECO:0000256" key="5">
    <source>
        <dbReference type="SAM" id="SignalP"/>
    </source>
</evidence>
<sequence>MIRTLSFIGAWLVASGTALVQADSSFEPANFNVTAALKDYGVEISSIPALTNLVQRSTESSCIAACASLDSIFGSEKVLAQEDTSYTSFTDSFWSNQQAEVRPSCIFKPGVNTDVAIVVLLSRLTRCPFAAKSGGHAAFRGASSSPGGITIWFTDMNDVSLNDDHSIASVGPGNLWGQVYKALEPYGLAVVGGRESSLGVGGFVTGGGIAFHSNLYGWALDNVESFEIVTASGHIVTASATHFSDLYWALRGGGNNLGLVTKFNLYTIPSSIMRGTTRAFEEARLPEVVSAFASVARGATSDGNAQQYVAFARMQGVTVASAELSYALNETDPPIFKPYRDIPALADTTESRSLVDYCEYINDQNPDGHREMYWTVATQLDESFARWAAEYFFEVMPQAANISGGNPVIIYQALTEPMLANMTKFGGNALGLDTSQGPLILFNMAFWWDNAADDNAVYAFIYDYYKVITEEANKRGIAHQYIYMNYGSQFQDVIAGYGADSKARLQKVAATYDPRGVYQTLQPGYFKLNGAPMQY</sequence>
<accession>A0A1F8AGV4</accession>
<feature type="domain" description="FAD-binding PCMH-type" evidence="6">
    <location>
        <begin position="99"/>
        <end position="270"/>
    </location>
</feature>
<keyword evidence="2" id="KW-0285">Flavoprotein</keyword>
<evidence type="ECO:0000256" key="3">
    <source>
        <dbReference type="ARBA" id="ARBA00022827"/>
    </source>
</evidence>